<name>A0AAE1K7K8_PETCI</name>
<gene>
    <name evidence="2" type="ORF">Pcinc_028208</name>
</gene>
<proteinExistence type="predicted"/>
<organism evidence="2 3">
    <name type="scientific">Petrolisthes cinctipes</name>
    <name type="common">Flat porcelain crab</name>
    <dbReference type="NCBI Taxonomy" id="88211"/>
    <lineage>
        <taxon>Eukaryota</taxon>
        <taxon>Metazoa</taxon>
        <taxon>Ecdysozoa</taxon>
        <taxon>Arthropoda</taxon>
        <taxon>Crustacea</taxon>
        <taxon>Multicrustacea</taxon>
        <taxon>Malacostraca</taxon>
        <taxon>Eumalacostraca</taxon>
        <taxon>Eucarida</taxon>
        <taxon>Decapoda</taxon>
        <taxon>Pleocyemata</taxon>
        <taxon>Anomura</taxon>
        <taxon>Galatheoidea</taxon>
        <taxon>Porcellanidae</taxon>
        <taxon>Petrolisthes</taxon>
    </lineage>
</organism>
<comment type="caution">
    <text evidence="2">The sequence shown here is derived from an EMBL/GenBank/DDBJ whole genome shotgun (WGS) entry which is preliminary data.</text>
</comment>
<dbReference type="EMBL" id="JAWQEG010003433">
    <property type="protein sequence ID" value="KAK3866244.1"/>
    <property type="molecule type" value="Genomic_DNA"/>
</dbReference>
<feature type="region of interest" description="Disordered" evidence="1">
    <location>
        <begin position="249"/>
        <end position="312"/>
    </location>
</feature>
<feature type="compositionally biased region" description="Low complexity" evidence="1">
    <location>
        <begin position="125"/>
        <end position="141"/>
    </location>
</feature>
<evidence type="ECO:0000313" key="2">
    <source>
        <dbReference type="EMBL" id="KAK3866244.1"/>
    </source>
</evidence>
<protein>
    <submittedName>
        <fullName evidence="2">Uncharacterized protein</fullName>
    </submittedName>
</protein>
<dbReference type="AlphaFoldDB" id="A0AAE1K7K8"/>
<evidence type="ECO:0000256" key="1">
    <source>
        <dbReference type="SAM" id="MobiDB-lite"/>
    </source>
</evidence>
<evidence type="ECO:0000313" key="3">
    <source>
        <dbReference type="Proteomes" id="UP001286313"/>
    </source>
</evidence>
<keyword evidence="3" id="KW-1185">Reference proteome</keyword>
<dbReference type="Proteomes" id="UP001286313">
    <property type="component" value="Unassembled WGS sequence"/>
</dbReference>
<feature type="region of interest" description="Disordered" evidence="1">
    <location>
        <begin position="125"/>
        <end position="146"/>
    </location>
</feature>
<accession>A0AAE1K7K8</accession>
<sequence>MALPHLLHEGRSPVPPLLEFRERAGLITPRYVIQDDKARLPQENLHPSRASSIHSELQAMAEEPEHLQELLESLPASETDTGGHKRTLTSLYPVMTPMSSPFPALPSHLTALALPSTLAGPSQAATASASATTSHQALTTSPAPATTVNQRQEAETIHFLPIAWTPIPQSWQPSFVEGKIRVSSPDPTHPSGFSTRTNVLLKFSTDEEGETTILYKRTPSSVLQPTAQKVSTSTLPPIINITAPVVKQKPVPQRFSQKNPSASPRAFTPHNQAQRQPFPAARNGPTFKPHHPQTSTKSRQVPCKGKGKPRPQ</sequence>
<reference evidence="2" key="1">
    <citation type="submission" date="2023-10" db="EMBL/GenBank/DDBJ databases">
        <title>Genome assemblies of two species of porcelain crab, Petrolisthes cinctipes and Petrolisthes manimaculis (Anomura: Porcellanidae).</title>
        <authorList>
            <person name="Angst P."/>
        </authorList>
    </citation>
    <scope>NUCLEOTIDE SEQUENCE</scope>
    <source>
        <strain evidence="2">PB745_01</strain>
        <tissue evidence="2">Gill</tissue>
    </source>
</reference>